<proteinExistence type="predicted"/>
<dbReference type="PIRSF" id="PIRSF037228">
    <property type="entry name" value="Lant_mod_RumM"/>
    <property type="match status" value="1"/>
</dbReference>
<dbReference type="SMART" id="SM01260">
    <property type="entry name" value="LANC_like"/>
    <property type="match status" value="1"/>
</dbReference>
<dbReference type="SUPFAM" id="SSF158745">
    <property type="entry name" value="LanC-like"/>
    <property type="match status" value="1"/>
</dbReference>
<dbReference type="GO" id="GO:0031179">
    <property type="term" value="P:peptide modification"/>
    <property type="evidence" value="ECO:0007669"/>
    <property type="project" value="InterPro"/>
</dbReference>
<dbReference type="InterPro" id="IPR025410">
    <property type="entry name" value="Lant_dehyd"/>
</dbReference>
<geneLocation type="plasmid" evidence="4">
    <name>pfdu301e</name>
</geneLocation>
<feature type="binding site" evidence="1">
    <location>
        <position position="918"/>
    </location>
    <ligand>
        <name>Zn(2+)</name>
        <dbReference type="ChEBI" id="CHEBI:29105"/>
    </ligand>
</feature>
<dbReference type="NCBIfam" id="TIGR03897">
    <property type="entry name" value="lanti_2_LanM"/>
    <property type="match status" value="1"/>
</dbReference>
<evidence type="ECO:0000313" key="4">
    <source>
        <dbReference type="Proteomes" id="UP000501076"/>
    </source>
</evidence>
<dbReference type="GO" id="GO:0046872">
    <property type="term" value="F:metal ion binding"/>
    <property type="evidence" value="ECO:0007669"/>
    <property type="project" value="UniProtKB-KW"/>
</dbReference>
<dbReference type="PANTHER" id="PTHR12736:SF7">
    <property type="entry name" value="LANC-LIKE PROTEIN 3"/>
    <property type="match status" value="1"/>
</dbReference>
<dbReference type="CDD" id="cd04792">
    <property type="entry name" value="LanM-like"/>
    <property type="match status" value="1"/>
</dbReference>
<evidence type="ECO:0000259" key="2">
    <source>
        <dbReference type="Pfam" id="PF13575"/>
    </source>
</evidence>
<feature type="domain" description="Lantibiotic biosynthesis protein dehydration" evidence="2">
    <location>
        <begin position="185"/>
        <end position="561"/>
    </location>
</feature>
<dbReference type="Gene3D" id="1.50.10.20">
    <property type="match status" value="1"/>
</dbReference>
<dbReference type="Proteomes" id="UP000501076">
    <property type="component" value="Plasmid pFDU301E"/>
</dbReference>
<dbReference type="Pfam" id="PF13575">
    <property type="entry name" value="DUF4135"/>
    <property type="match status" value="1"/>
</dbReference>
<keyword evidence="3" id="KW-0614">Plasmid</keyword>
<dbReference type="Pfam" id="PF05147">
    <property type="entry name" value="LANC_like"/>
    <property type="match status" value="1"/>
</dbReference>
<organism evidence="3 4">
    <name type="scientific">Priestia megaterium</name>
    <name type="common">Bacillus megaterium</name>
    <dbReference type="NCBI Taxonomy" id="1404"/>
    <lineage>
        <taxon>Bacteria</taxon>
        <taxon>Bacillati</taxon>
        <taxon>Bacillota</taxon>
        <taxon>Bacilli</taxon>
        <taxon>Bacillales</taxon>
        <taxon>Bacillaceae</taxon>
        <taxon>Priestia</taxon>
    </lineage>
</organism>
<dbReference type="RefSeq" id="WP_171776390.1">
    <property type="nucleotide sequence ID" value="NZ_CP045267.1"/>
</dbReference>
<feature type="binding site" evidence="1">
    <location>
        <position position="965"/>
    </location>
    <ligand>
        <name>Zn(2+)</name>
        <dbReference type="ChEBI" id="CHEBI:29105"/>
    </ligand>
</feature>
<reference evidence="3 4" key="1">
    <citation type="submission" date="2019-10" db="EMBL/GenBank/DDBJ databases">
        <title>Complete genome sequences for adaption low water activity.</title>
        <authorList>
            <person name="Zhao L."/>
            <person name="Zhong J."/>
        </authorList>
    </citation>
    <scope>NUCLEOTIDE SEQUENCE [LARGE SCALE GENOMIC DNA]</scope>
    <source>
        <strain evidence="3 4">FDU301</strain>
        <plasmid evidence="4">pfdu301e</plasmid>
    </source>
</reference>
<keyword evidence="1" id="KW-0479">Metal-binding</keyword>
<dbReference type="InterPro" id="IPR017146">
    <property type="entry name" value="Lanti_2_LanM"/>
</dbReference>
<gene>
    <name evidence="3" type="primary">lanM</name>
    <name evidence="3" type="ORF">FDZ14_00185</name>
</gene>
<protein>
    <submittedName>
        <fullName evidence="3">Type 2 lantipeptide synthetase LanM</fullName>
    </submittedName>
</protein>
<dbReference type="PANTHER" id="PTHR12736">
    <property type="entry name" value="LANC-LIKE PROTEIN"/>
    <property type="match status" value="1"/>
</dbReference>
<evidence type="ECO:0000256" key="1">
    <source>
        <dbReference type="PIRSR" id="PIRSR607822-1"/>
    </source>
</evidence>
<dbReference type="InterPro" id="IPR007822">
    <property type="entry name" value="LANC-like"/>
</dbReference>
<feature type="binding site" evidence="1">
    <location>
        <position position="964"/>
    </location>
    <ligand>
        <name>Zn(2+)</name>
        <dbReference type="ChEBI" id="CHEBI:29105"/>
    </ligand>
</feature>
<accession>A0A6M6DRG0</accession>
<dbReference type="GO" id="GO:0005886">
    <property type="term" value="C:plasma membrane"/>
    <property type="evidence" value="ECO:0007669"/>
    <property type="project" value="TreeGrafter"/>
</dbReference>
<dbReference type="EMBL" id="CP045267">
    <property type="protein sequence ID" value="QJX74668.1"/>
    <property type="molecule type" value="Genomic_DNA"/>
</dbReference>
<name>A0A6M6DRG0_PRIMG</name>
<dbReference type="AlphaFoldDB" id="A0A6M6DRG0"/>
<dbReference type="PRINTS" id="PR01950">
    <property type="entry name" value="LANCSUPER"/>
</dbReference>
<keyword evidence="1" id="KW-0862">Zinc</keyword>
<sequence>MNNVINSEEKISHSDLVDYWMKFFPEINKIEEFETIIREISNKDLESLIEEWENNTCSNSNKETVIFEQAYPNVIEKIFRKIDVQYLQFFNFFEPIIKYYINKNYENIIKIENVYNYELFICDIIKQIYKKLYPIAYRVLILEINIAKKKNILDGDSKEERFEFFSNTLLKNVKFLKELFKEYKELISLLQYQAEVQIQYIIDITEDTNSQLFHLYKKFKGLKGNSIKTISIGLGDAHQGGKSVSFINFTSGYRLVYKPRSLEMEDSYEKLLRWFNNKTIPHFKPLYPAKIHYTDNSGWMEFIEFKQCNNIKEIKDFYYRTGQLLCLLYALNSKDFHHENLIAQGSQPILVDLESLLHVNVGDSENEEKDSMGFIERMIKSSVYSIYLLPSRIISSGETNVQVLDVGGLNGHQEQKSPFKTSVVANSNTDEIKIEKDYTVISPENNNPKVNGKVQASQYYIDDIEEGFTCLYNWILENKQMFIKKISDLFSQIKCRAILKPTFVYSRLLHTSFHPDVLRNPIDRNILLGRIAISSLKRNVNEVSFNEVKDLLRGDIPYFTAYTNSSRIETSKNEVVEDFYIRSSPLDNVREKILSFSSKDLEKQLTIIDLSFAHNATDKNRHTTGVEFSSSLTDSTTLTRDEQLKLAIKIGDRLIAKSIEGNEKDSVDRSWLGLMIMGKNEVTTRISSVGPDLYRGNSGIGMYFAFLASITGEKRFEAATIETIKPIIRFIDRLKNNEINERIEFSVGAFTGLSGIMYALSHIGKYIQRNDLIDIVYDNIDLLLKYIKSTSNYDLVSGLAGCLGVVISLYDNTTSVDKKKQLLCLANEIYRQLKDNYTFYSEKSILWEPFEEAEGYTGFAHGTSGISANLMRLYNINKNEEILSLVEKSLSFERSMLNEEGTNWYINLNQQSSSLAWCHGAPGILLNRILLKKFGYDDEFLDQEIKVALTTTIENGFNLNNTLCHGDLGNLFILDYAAKILSDKKLEKRCKLTYERFFKDYLLESWDKGMFRRFENYGLMIGLSGVGYSILQNVTNHNLPNVLWLE</sequence>
<evidence type="ECO:0000313" key="3">
    <source>
        <dbReference type="EMBL" id="QJX74668.1"/>
    </source>
</evidence>